<dbReference type="RefSeq" id="WP_136065446.1">
    <property type="nucleotide sequence ID" value="NZ_CAAHFH010000003.1"/>
</dbReference>
<organism evidence="1 2">
    <name type="scientific">Pontiella sulfatireligans</name>
    <dbReference type="NCBI Taxonomy" id="2750658"/>
    <lineage>
        <taxon>Bacteria</taxon>
        <taxon>Pseudomonadati</taxon>
        <taxon>Kiritimatiellota</taxon>
        <taxon>Kiritimatiellia</taxon>
        <taxon>Kiritimatiellales</taxon>
        <taxon>Pontiellaceae</taxon>
        <taxon>Pontiella</taxon>
    </lineage>
</organism>
<reference evidence="1 2" key="1">
    <citation type="submission" date="2019-04" db="EMBL/GenBank/DDBJ databases">
        <authorList>
            <person name="Van Vliet M D."/>
        </authorList>
    </citation>
    <scope>NUCLEOTIDE SEQUENCE [LARGE SCALE GENOMIC DNA]</scope>
    <source>
        <strain evidence="1 2">F21</strain>
    </source>
</reference>
<dbReference type="EMBL" id="CAAHFH010000003">
    <property type="protein sequence ID" value="VGO23256.1"/>
    <property type="molecule type" value="Genomic_DNA"/>
</dbReference>
<accession>A0A6C2UWN6</accession>
<name>A0A6C2UWN6_9BACT</name>
<proteinExistence type="predicted"/>
<sequence length="98" mass="11206">MPQMFVRNAIVALIDEREVIERILCYLSLWEEGTRLNPARAPSTGEGMMELFPEDPFPDYPVTTVVTWQHGTGYGLRPLRERLSVRDRGGLSITRLIC</sequence>
<protein>
    <submittedName>
        <fullName evidence="1">Uncharacterized protein</fullName>
    </submittedName>
</protein>
<evidence type="ECO:0000313" key="2">
    <source>
        <dbReference type="Proteomes" id="UP000346198"/>
    </source>
</evidence>
<dbReference type="Proteomes" id="UP000346198">
    <property type="component" value="Unassembled WGS sequence"/>
</dbReference>
<evidence type="ECO:0000313" key="1">
    <source>
        <dbReference type="EMBL" id="VGO23256.1"/>
    </source>
</evidence>
<gene>
    <name evidence="1" type="ORF">SCARR_05363</name>
</gene>
<keyword evidence="2" id="KW-1185">Reference proteome</keyword>
<dbReference type="AlphaFoldDB" id="A0A6C2UWN6"/>